<proteinExistence type="predicted"/>
<accession>A0A8S5PN44</accession>
<protein>
    <submittedName>
        <fullName evidence="1">Uncharacterized protein</fullName>
    </submittedName>
</protein>
<organism evidence="1">
    <name type="scientific">Siphoviridae sp. ctD2Q91</name>
    <dbReference type="NCBI Taxonomy" id="2825383"/>
    <lineage>
        <taxon>Viruses</taxon>
        <taxon>Duplodnaviria</taxon>
        <taxon>Heunggongvirae</taxon>
        <taxon>Uroviricota</taxon>
        <taxon>Caudoviricetes</taxon>
    </lineage>
</organism>
<sequence length="69" mass="7008">MKYDKNSFLAGISVGRTLKGWAAGSDGFSGGGGGGGLEIIPVKSLLVPYVPICVVDAPSIIFVTSYSEG</sequence>
<evidence type="ECO:0000313" key="1">
    <source>
        <dbReference type="EMBL" id="DAE08510.1"/>
    </source>
</evidence>
<reference evidence="1" key="1">
    <citation type="journal article" date="2021" name="Proc. Natl. Acad. Sci. U.S.A.">
        <title>A Catalog of Tens of Thousands of Viruses from Human Metagenomes Reveals Hidden Associations with Chronic Diseases.</title>
        <authorList>
            <person name="Tisza M.J."/>
            <person name="Buck C.B."/>
        </authorList>
    </citation>
    <scope>NUCLEOTIDE SEQUENCE</scope>
    <source>
        <strain evidence="1">CtD2Q91</strain>
    </source>
</reference>
<name>A0A8S5PN44_9CAUD</name>
<dbReference type="EMBL" id="BK015471">
    <property type="protein sequence ID" value="DAE08510.1"/>
    <property type="molecule type" value="Genomic_DNA"/>
</dbReference>